<dbReference type="GO" id="GO:0032259">
    <property type="term" value="P:methylation"/>
    <property type="evidence" value="ECO:0007669"/>
    <property type="project" value="UniProtKB-KW"/>
</dbReference>
<dbReference type="InterPro" id="IPR002629">
    <property type="entry name" value="Met_Synth_C/arc"/>
</dbReference>
<proteinExistence type="predicted"/>
<evidence type="ECO:0000256" key="1">
    <source>
        <dbReference type="ARBA" id="ARBA00001947"/>
    </source>
</evidence>
<dbReference type="AlphaFoldDB" id="A0A2J8A8Z6"/>
<keyword evidence="6" id="KW-0489">Methyltransferase</keyword>
<comment type="caution">
    <text evidence="6">The sequence shown here is derived from an EMBL/GenBank/DDBJ whole genome shotgun (WGS) entry which is preliminary data.</text>
</comment>
<protein>
    <submittedName>
        <fullName evidence="6">5-methyltetrahydropteroyltriglutamate--homocysteine methyltransferase</fullName>
    </submittedName>
</protein>
<evidence type="ECO:0000313" key="6">
    <source>
        <dbReference type="EMBL" id="PNH08971.1"/>
    </source>
</evidence>
<dbReference type="Proteomes" id="UP000236333">
    <property type="component" value="Unassembled WGS sequence"/>
</dbReference>
<dbReference type="EMBL" id="PGGS01000109">
    <property type="protein sequence ID" value="PNH08971.1"/>
    <property type="molecule type" value="Genomic_DNA"/>
</dbReference>
<comment type="cofactor">
    <cofactor evidence="1">
        <name>Zn(2+)</name>
        <dbReference type="ChEBI" id="CHEBI:29105"/>
    </cofactor>
</comment>
<dbReference type="Gene3D" id="3.20.20.210">
    <property type="match status" value="1"/>
</dbReference>
<keyword evidence="3" id="KW-0862">Zinc</keyword>
<evidence type="ECO:0000256" key="2">
    <source>
        <dbReference type="ARBA" id="ARBA00022723"/>
    </source>
</evidence>
<accession>A0A2J8A8Z6</accession>
<name>A0A2J8A8Z6_9CHLO</name>
<feature type="domain" description="Cobalamin-independent methionine synthase MetE C-terminal/archaeal" evidence="5">
    <location>
        <begin position="55"/>
        <end position="86"/>
    </location>
</feature>
<keyword evidence="2" id="KW-0479">Metal-binding</keyword>
<keyword evidence="7" id="KW-1185">Reference proteome</keyword>
<evidence type="ECO:0000259" key="5">
    <source>
        <dbReference type="Pfam" id="PF01717"/>
    </source>
</evidence>
<dbReference type="PANTHER" id="PTHR30519">
    <property type="entry name" value="5-METHYLTETRAHYDROPTEROYLTRIGLUTAMATE--HOMOCYSTEINE METHYLTRANSFERASE"/>
    <property type="match status" value="1"/>
</dbReference>
<evidence type="ECO:0000256" key="3">
    <source>
        <dbReference type="ARBA" id="ARBA00022833"/>
    </source>
</evidence>
<dbReference type="SUPFAM" id="SSF51726">
    <property type="entry name" value="UROD/MetE-like"/>
    <property type="match status" value="1"/>
</dbReference>
<evidence type="ECO:0000256" key="4">
    <source>
        <dbReference type="SAM" id="MobiDB-lite"/>
    </source>
</evidence>
<dbReference type="GO" id="GO:0008270">
    <property type="term" value="F:zinc ion binding"/>
    <property type="evidence" value="ECO:0007669"/>
    <property type="project" value="InterPro"/>
</dbReference>
<keyword evidence="6" id="KW-0808">Transferase</keyword>
<feature type="domain" description="Cobalamin-independent methionine synthase MetE C-terminal/archaeal" evidence="5">
    <location>
        <begin position="16"/>
        <end position="53"/>
    </location>
</feature>
<dbReference type="GO" id="GO:0003871">
    <property type="term" value="F:5-methyltetrahydropteroyltriglutamate-homocysteine S-methyltransferase activity"/>
    <property type="evidence" value="ECO:0007669"/>
    <property type="project" value="InterPro"/>
</dbReference>
<dbReference type="InterPro" id="IPR038071">
    <property type="entry name" value="UROD/MetE-like_sf"/>
</dbReference>
<organism evidence="6 7">
    <name type="scientific">Tetrabaena socialis</name>
    <dbReference type="NCBI Taxonomy" id="47790"/>
    <lineage>
        <taxon>Eukaryota</taxon>
        <taxon>Viridiplantae</taxon>
        <taxon>Chlorophyta</taxon>
        <taxon>core chlorophytes</taxon>
        <taxon>Chlorophyceae</taxon>
        <taxon>CS clade</taxon>
        <taxon>Chlamydomonadales</taxon>
        <taxon>Tetrabaenaceae</taxon>
        <taxon>Tetrabaena</taxon>
    </lineage>
</organism>
<reference evidence="6 7" key="1">
    <citation type="journal article" date="2017" name="Mol. Biol. Evol.">
        <title>The 4-celled Tetrabaena socialis nuclear genome reveals the essential components for genetic control of cell number at the origin of multicellularity in the volvocine lineage.</title>
        <authorList>
            <person name="Featherston J."/>
            <person name="Arakaki Y."/>
            <person name="Hanschen E.R."/>
            <person name="Ferris P.J."/>
            <person name="Michod R.E."/>
            <person name="Olson B.J.S.C."/>
            <person name="Nozaki H."/>
            <person name="Durand P.M."/>
        </authorList>
    </citation>
    <scope>NUCLEOTIDE SEQUENCE [LARGE SCALE GENOMIC DNA]</scope>
    <source>
        <strain evidence="6 7">NIES-571</strain>
    </source>
</reference>
<dbReference type="Pfam" id="PF01717">
    <property type="entry name" value="Meth_synt_2"/>
    <property type="match status" value="2"/>
</dbReference>
<dbReference type="GO" id="GO:0009086">
    <property type="term" value="P:methionine biosynthetic process"/>
    <property type="evidence" value="ECO:0007669"/>
    <property type="project" value="InterPro"/>
</dbReference>
<sequence length="113" mass="11926">MATISTSFCLAKHPAGTSASSWAACVQSYGSRYVRPPLVVGDVEYRGAMTAWEYEDLSRAAQALQLALALRQEVAALEAAGCKIVQPYQARRQGQQAGAAGGKQPRRAAGAAR</sequence>
<gene>
    <name evidence="6" type="ORF">TSOC_004427</name>
</gene>
<evidence type="ECO:0000313" key="7">
    <source>
        <dbReference type="Proteomes" id="UP000236333"/>
    </source>
</evidence>
<feature type="region of interest" description="Disordered" evidence="4">
    <location>
        <begin position="94"/>
        <end position="113"/>
    </location>
</feature>